<dbReference type="InterPro" id="IPR036890">
    <property type="entry name" value="HATPase_C_sf"/>
</dbReference>
<organism evidence="1 2">
    <name type="scientific">Streptomyces aidingensis</name>
    <dbReference type="NCBI Taxonomy" id="910347"/>
    <lineage>
        <taxon>Bacteria</taxon>
        <taxon>Bacillati</taxon>
        <taxon>Actinomycetota</taxon>
        <taxon>Actinomycetes</taxon>
        <taxon>Kitasatosporales</taxon>
        <taxon>Streptomycetaceae</taxon>
        <taxon>Streptomyces</taxon>
    </lineage>
</organism>
<keyword evidence="1" id="KW-0418">Kinase</keyword>
<keyword evidence="2" id="KW-1185">Reference proteome</keyword>
<dbReference type="Proteomes" id="UP000199207">
    <property type="component" value="Unassembled WGS sequence"/>
</dbReference>
<dbReference type="OrthoDB" id="3757919at2"/>
<evidence type="ECO:0000313" key="1">
    <source>
        <dbReference type="EMBL" id="SFC60119.1"/>
    </source>
</evidence>
<sequence>MSTTPLFLSAEDSRASLIQVDRALESMREAGYELTAAAGEPLDNSIEANATILRVMPVYTADRKAIEEILFADNGTGIDPAILHHVLSMGYSSRYGQRRGLGRFGVGLKLAALNMGERLDVYTKRAGDARIYHTYIDLQEIKAGRQHFITSTTVEDWPVNGRTLMLDRKGNPFSSGTLVVFGKIDRLENGRTYDTSLQAKISELRRFIARAYRKFIDAGRVFELEGRTISLHDPLFLMDNPRIINKYKPLDVRGVLVQEGDVEVDGHKVRVTVTLVPKEFRPQRGEGGARDLHGHDIGEFYINDENAGRISFLRNGREIYYDVVPRMLPGGRTDKVNRYIGIEVSFPAELDEFFQVRHVKRGAEPVGKLREQLRKWLERPIKQARKEIRAYWDQVDTGKRQEEIGHADSMKIAAHVEARFPAVMAHQNLAPEKEREIIRQAISDLQLDPNNPEDRPRIDQILAEFDSKPVVLLDGQWFGKELMEVRHLNGRSVAVLNHRHPFFRDVYAPFKQIADNGAGHLTREAVVDLARQAEAAIDLLLMAFVRAEASQPDPDAFENLRSYWGMFAQEYLKEQIGN</sequence>
<protein>
    <submittedName>
        <fullName evidence="1">Histidine kinase-, DNA gyrase B-, and HSP90-like ATPase</fullName>
    </submittedName>
</protein>
<dbReference type="RefSeq" id="WP_093838500.1">
    <property type="nucleotide sequence ID" value="NZ_FOLM01000004.1"/>
</dbReference>
<dbReference type="Gene3D" id="3.30.565.10">
    <property type="entry name" value="Histidine kinase-like ATPase, C-terminal domain"/>
    <property type="match status" value="1"/>
</dbReference>
<dbReference type="SUPFAM" id="SSF55874">
    <property type="entry name" value="ATPase domain of HSP90 chaperone/DNA topoisomerase II/histidine kinase"/>
    <property type="match status" value="1"/>
</dbReference>
<dbReference type="AlphaFoldDB" id="A0A1I1KH27"/>
<name>A0A1I1KH27_9ACTN</name>
<dbReference type="GO" id="GO:0016301">
    <property type="term" value="F:kinase activity"/>
    <property type="evidence" value="ECO:0007669"/>
    <property type="project" value="UniProtKB-KW"/>
</dbReference>
<proteinExistence type="predicted"/>
<evidence type="ECO:0000313" key="2">
    <source>
        <dbReference type="Proteomes" id="UP000199207"/>
    </source>
</evidence>
<dbReference type="EMBL" id="FOLM01000004">
    <property type="protein sequence ID" value="SFC60119.1"/>
    <property type="molecule type" value="Genomic_DNA"/>
</dbReference>
<keyword evidence="1" id="KW-0808">Transferase</keyword>
<dbReference type="STRING" id="910347.SAMN05421773_104234"/>
<dbReference type="Pfam" id="PF13589">
    <property type="entry name" value="HATPase_c_3"/>
    <property type="match status" value="1"/>
</dbReference>
<reference evidence="1 2" key="1">
    <citation type="submission" date="2016-10" db="EMBL/GenBank/DDBJ databases">
        <authorList>
            <person name="de Groot N.N."/>
        </authorList>
    </citation>
    <scope>NUCLEOTIDE SEQUENCE [LARGE SCALE GENOMIC DNA]</scope>
    <source>
        <strain evidence="1 2">CGMCC 4.5739</strain>
    </source>
</reference>
<accession>A0A1I1KH27</accession>
<gene>
    <name evidence="1" type="ORF">SAMN05421773_104234</name>
</gene>